<gene>
    <name evidence="1" type="ORF">PBRASI_LOCUS9333</name>
</gene>
<evidence type="ECO:0000313" key="1">
    <source>
        <dbReference type="EMBL" id="CAG8632530.1"/>
    </source>
</evidence>
<comment type="caution">
    <text evidence="1">The sequence shown here is derived from an EMBL/GenBank/DDBJ whole genome shotgun (WGS) entry which is preliminary data.</text>
</comment>
<accession>A0A9N9GT22</accession>
<dbReference type="OrthoDB" id="10425162at2759"/>
<reference evidence="1" key="1">
    <citation type="submission" date="2021-06" db="EMBL/GenBank/DDBJ databases">
        <authorList>
            <person name="Kallberg Y."/>
            <person name="Tangrot J."/>
            <person name="Rosling A."/>
        </authorList>
    </citation>
    <scope>NUCLEOTIDE SEQUENCE</scope>
    <source>
        <strain evidence="1">BR232B</strain>
    </source>
</reference>
<dbReference type="AlphaFoldDB" id="A0A9N9GT22"/>
<dbReference type="EMBL" id="CAJVPI010001978">
    <property type="protein sequence ID" value="CAG8632530.1"/>
    <property type="molecule type" value="Genomic_DNA"/>
</dbReference>
<evidence type="ECO:0000313" key="2">
    <source>
        <dbReference type="Proteomes" id="UP000789739"/>
    </source>
</evidence>
<sequence>MSELNNMNNDSVRCYNNVCQLSYSDDFNFDDTNTIQMPIDLLVSSHTQDFHPPVISFPLPNNVDITSPTMNTVDYGNTGYSTSYQDNPSDSYYYTHPSNVDTMDGQLNIPCPPARYDHVEIPANGSWPLPGSFQRLHGSSVQYPDTTTPGLTNNYLQHLGTIDNTSIAYMLTQMPPPQTSLSSNVMNEPASTEYIVMKVEYTRISAADIDRILAVSRE</sequence>
<protein>
    <submittedName>
        <fullName evidence="1">8817_t:CDS:1</fullName>
    </submittedName>
</protein>
<keyword evidence="2" id="KW-1185">Reference proteome</keyword>
<dbReference type="Proteomes" id="UP000789739">
    <property type="component" value="Unassembled WGS sequence"/>
</dbReference>
<organism evidence="1 2">
    <name type="scientific">Paraglomus brasilianum</name>
    <dbReference type="NCBI Taxonomy" id="144538"/>
    <lineage>
        <taxon>Eukaryota</taxon>
        <taxon>Fungi</taxon>
        <taxon>Fungi incertae sedis</taxon>
        <taxon>Mucoromycota</taxon>
        <taxon>Glomeromycotina</taxon>
        <taxon>Glomeromycetes</taxon>
        <taxon>Paraglomerales</taxon>
        <taxon>Paraglomeraceae</taxon>
        <taxon>Paraglomus</taxon>
    </lineage>
</organism>
<name>A0A9N9GT22_9GLOM</name>
<proteinExistence type="predicted"/>